<sequence>MRGFSVGLGGGIGSGKSAAADRFAELGAAVIDADVISHELTGPGGAAMPAIEQAFGAEAMAADGSLDRAAMRRLVFADASRRAQLEAILHPMIRAVSDARRDAAIIAGAPYAVMVIPLLIESGNHRDRFDRIAIVDCSEALQVKRVMARSGLAAAEVAAILAAQASRQARLAIADDVIHNDADLETLRTQVGVLHAKYCALADKMRDKMRKSG</sequence>
<dbReference type="AlphaFoldDB" id="A0A916J5Z4"/>
<dbReference type="PANTHER" id="PTHR10695">
    <property type="entry name" value="DEPHOSPHO-COA KINASE-RELATED"/>
    <property type="match status" value="1"/>
</dbReference>
<dbReference type="GO" id="GO:0005524">
    <property type="term" value="F:ATP binding"/>
    <property type="evidence" value="ECO:0007669"/>
    <property type="project" value="UniProtKB-UniRule"/>
</dbReference>
<accession>A0A916J5Z4</accession>
<comment type="catalytic activity">
    <reaction evidence="5">
        <text>3'-dephospho-CoA + ATP = ADP + CoA + H(+)</text>
        <dbReference type="Rhea" id="RHEA:18245"/>
        <dbReference type="ChEBI" id="CHEBI:15378"/>
        <dbReference type="ChEBI" id="CHEBI:30616"/>
        <dbReference type="ChEBI" id="CHEBI:57287"/>
        <dbReference type="ChEBI" id="CHEBI:57328"/>
        <dbReference type="ChEBI" id="CHEBI:456216"/>
        <dbReference type="EC" id="2.7.1.24"/>
    </reaction>
</comment>
<dbReference type="GO" id="GO:0015937">
    <property type="term" value="P:coenzyme A biosynthetic process"/>
    <property type="evidence" value="ECO:0007669"/>
    <property type="project" value="UniProtKB-UniRule"/>
</dbReference>
<dbReference type="SUPFAM" id="SSF52540">
    <property type="entry name" value="P-loop containing nucleoside triphosphate hydrolases"/>
    <property type="match status" value="1"/>
</dbReference>
<dbReference type="EMBL" id="CAJQUM010000001">
    <property type="protein sequence ID" value="CAG4884566.1"/>
    <property type="molecule type" value="Genomic_DNA"/>
</dbReference>
<keyword evidence="2 5" id="KW-0547">Nucleotide-binding</keyword>
<protein>
    <recommendedName>
        <fullName evidence="5 6">Dephospho-CoA kinase</fullName>
        <ecNumber evidence="5 6">2.7.1.24</ecNumber>
    </recommendedName>
    <alternativeName>
        <fullName evidence="5">Dephosphocoenzyme A kinase</fullName>
    </alternativeName>
</protein>
<dbReference type="InterPro" id="IPR001977">
    <property type="entry name" value="Depp_CoAkinase"/>
</dbReference>
<dbReference type="PANTHER" id="PTHR10695:SF46">
    <property type="entry name" value="BIFUNCTIONAL COENZYME A SYNTHASE-RELATED"/>
    <property type="match status" value="1"/>
</dbReference>
<dbReference type="Proteomes" id="UP000742786">
    <property type="component" value="Unassembled WGS sequence"/>
</dbReference>
<dbReference type="CDD" id="cd02022">
    <property type="entry name" value="DPCK"/>
    <property type="match status" value="1"/>
</dbReference>
<evidence type="ECO:0000256" key="1">
    <source>
        <dbReference type="ARBA" id="ARBA00009018"/>
    </source>
</evidence>
<comment type="function">
    <text evidence="5">Catalyzes the phosphorylation of the 3'-hydroxyl group of dephosphocoenzyme A to form coenzyme A.</text>
</comment>
<dbReference type="RefSeq" id="WP_220636403.1">
    <property type="nucleotide sequence ID" value="NZ_CAJQUM010000001.1"/>
</dbReference>
<comment type="pathway">
    <text evidence="5">Cofactor biosynthesis; coenzyme A biosynthesis; CoA from (R)-pantothenate: step 5/5.</text>
</comment>
<reference evidence="7" key="1">
    <citation type="submission" date="2021-04" db="EMBL/GenBank/DDBJ databases">
        <authorList>
            <person name="Hornung B."/>
        </authorList>
    </citation>
    <scope>NUCLEOTIDE SEQUENCE</scope>
    <source>
        <strain evidence="7">G5G6</strain>
    </source>
</reference>
<dbReference type="PROSITE" id="PS51219">
    <property type="entry name" value="DPCK"/>
    <property type="match status" value="1"/>
</dbReference>
<evidence type="ECO:0000313" key="7">
    <source>
        <dbReference type="EMBL" id="CAG4884566.1"/>
    </source>
</evidence>
<dbReference type="EC" id="2.7.1.24" evidence="5 6"/>
<dbReference type="Gene3D" id="3.40.50.300">
    <property type="entry name" value="P-loop containing nucleotide triphosphate hydrolases"/>
    <property type="match status" value="1"/>
</dbReference>
<evidence type="ECO:0000256" key="5">
    <source>
        <dbReference type="HAMAP-Rule" id="MF_00376"/>
    </source>
</evidence>
<gene>
    <name evidence="5 7" type="primary">coaE</name>
    <name evidence="7" type="ORF">GTOL_12449</name>
</gene>
<comment type="caution">
    <text evidence="7">The sequence shown here is derived from an EMBL/GenBank/DDBJ whole genome shotgun (WGS) entry which is preliminary data.</text>
</comment>
<keyword evidence="3 5" id="KW-0067">ATP-binding</keyword>
<evidence type="ECO:0000256" key="3">
    <source>
        <dbReference type="ARBA" id="ARBA00022840"/>
    </source>
</evidence>
<dbReference type="GO" id="GO:0005737">
    <property type="term" value="C:cytoplasm"/>
    <property type="evidence" value="ECO:0007669"/>
    <property type="project" value="UniProtKB-SubCell"/>
</dbReference>
<comment type="similarity">
    <text evidence="1 5">Belongs to the CoaE family.</text>
</comment>
<proteinExistence type="inferred from homology"/>
<dbReference type="InterPro" id="IPR027417">
    <property type="entry name" value="P-loop_NTPase"/>
</dbReference>
<name>A0A916J5Z4_9PROT</name>
<comment type="subcellular location">
    <subcellularLocation>
        <location evidence="5">Cytoplasm</location>
    </subcellularLocation>
</comment>
<keyword evidence="5 7" id="KW-0418">Kinase</keyword>
<dbReference type="Pfam" id="PF01121">
    <property type="entry name" value="CoaE"/>
    <property type="match status" value="1"/>
</dbReference>
<evidence type="ECO:0000313" key="8">
    <source>
        <dbReference type="Proteomes" id="UP000742786"/>
    </source>
</evidence>
<keyword evidence="8" id="KW-1185">Reference proteome</keyword>
<keyword evidence="5 7" id="KW-0808">Transferase</keyword>
<keyword evidence="5" id="KW-0963">Cytoplasm</keyword>
<keyword evidence="4 5" id="KW-0173">Coenzyme A biosynthesis</keyword>
<evidence type="ECO:0000256" key="4">
    <source>
        <dbReference type="ARBA" id="ARBA00022993"/>
    </source>
</evidence>
<dbReference type="NCBIfam" id="TIGR00152">
    <property type="entry name" value="dephospho-CoA kinase"/>
    <property type="match status" value="1"/>
</dbReference>
<evidence type="ECO:0000256" key="6">
    <source>
        <dbReference type="NCBIfam" id="TIGR00152"/>
    </source>
</evidence>
<dbReference type="HAMAP" id="MF_00376">
    <property type="entry name" value="Dephospho_CoA_kinase"/>
    <property type="match status" value="1"/>
</dbReference>
<evidence type="ECO:0000256" key="2">
    <source>
        <dbReference type="ARBA" id="ARBA00022741"/>
    </source>
</evidence>
<organism evidence="7 8">
    <name type="scientific">Georgfuchsia toluolica</name>
    <dbReference type="NCBI Taxonomy" id="424218"/>
    <lineage>
        <taxon>Bacteria</taxon>
        <taxon>Pseudomonadati</taxon>
        <taxon>Pseudomonadota</taxon>
        <taxon>Betaproteobacteria</taxon>
        <taxon>Nitrosomonadales</taxon>
        <taxon>Sterolibacteriaceae</taxon>
        <taxon>Georgfuchsia</taxon>
    </lineage>
</organism>
<feature type="binding site" evidence="5">
    <location>
        <begin position="13"/>
        <end position="18"/>
    </location>
    <ligand>
        <name>ATP</name>
        <dbReference type="ChEBI" id="CHEBI:30616"/>
    </ligand>
</feature>
<dbReference type="GO" id="GO:0004140">
    <property type="term" value="F:dephospho-CoA kinase activity"/>
    <property type="evidence" value="ECO:0007669"/>
    <property type="project" value="UniProtKB-UniRule"/>
</dbReference>